<feature type="compositionally biased region" description="Basic and acidic residues" evidence="1">
    <location>
        <begin position="199"/>
        <end position="216"/>
    </location>
</feature>
<evidence type="ECO:0000256" key="1">
    <source>
        <dbReference type="SAM" id="MobiDB-lite"/>
    </source>
</evidence>
<accession>A0A9P5ALS1</accession>
<dbReference type="OrthoDB" id="5339076at2759"/>
<feature type="compositionally biased region" description="Acidic residues" evidence="1">
    <location>
        <begin position="767"/>
        <end position="782"/>
    </location>
</feature>
<feature type="compositionally biased region" description="Basic and acidic residues" evidence="1">
    <location>
        <begin position="525"/>
        <end position="551"/>
    </location>
</feature>
<dbReference type="AlphaFoldDB" id="A0A9P5ALS1"/>
<comment type="caution">
    <text evidence="2">The sequence shown here is derived from an EMBL/GenBank/DDBJ whole genome shotgun (WGS) entry which is preliminary data.</text>
</comment>
<organism evidence="2 3">
    <name type="scientific">Fusarium beomiforme</name>
    <dbReference type="NCBI Taxonomy" id="44412"/>
    <lineage>
        <taxon>Eukaryota</taxon>
        <taxon>Fungi</taxon>
        <taxon>Dikarya</taxon>
        <taxon>Ascomycota</taxon>
        <taxon>Pezizomycotina</taxon>
        <taxon>Sordariomycetes</taxon>
        <taxon>Hypocreomycetidae</taxon>
        <taxon>Hypocreales</taxon>
        <taxon>Nectriaceae</taxon>
        <taxon>Fusarium</taxon>
        <taxon>Fusarium burgessii species complex</taxon>
    </lineage>
</organism>
<proteinExistence type="predicted"/>
<sequence length="850" mass="94881">MDIDVTKTVLDGKIEDDLINFDTDMLDSNQDPLKHDDNFEDMDGEMQDEDAVNHEAYETNGIMSEDVEFDLHDVENPAHSPEHVDYEVSEALDLHTEESTLAVPPPDEGVYDSEDKVEVLKEIIVHGDVVDDHESAHEIDYEFEDNAEPEELHRDVNTEAISHIPKSEADKADSITVKHDDRETEDNAAATEQELSENTEEKLTASHDGRDEHYGPEEAEAEPDEQGAPGGDEAEDVNADEHRVENTHSYEENDQKHDEEHATSHEETAALVTGQNDETSEVFGGAEDHEFNVGKHNRDEHAVADSNYADHPAIDEDLDGKVDGTFPAITVQYKGDEFPMFSTTTNGFFADTSVLDEPLEKLLAGLRSELENEIAEDDDLILQVDELGLELAETTQGELMSNVTLRQIHEIFDLLVKNQDPDGSRTLYAYLFTKHKTEKRFEYLIESATAGKGLDEVIHIFETPMTVGTSMLETAAAIDDVHEELDEFDSPVDDEHQGEVNEAEIEDEYPEDEHANSDAPASESPEFKDHEVEGHEADGHDGLGTNDRDNFDDATETHIEITPDASAVDLDPEAAMDTFTAADEEGLEQDGKATPFSSGFLSCYYPDFCLCGPCVAEYVESHNKDEADFRKALRGNCETIHSLSPETQFLVRRSKHSHSLSDFSTTYSFNKTDEFIPARADSEIDPFANLELDEDAEFNGDVALRNNADTKEEVDVGAEPSTIGAQTNDTSTTTTLQEEEEASTFHVDLGEDSTTVETAEKTKNDNVDLDEIDWRDEHEAEDPAPTTPATAGKRTRGDDEDVDAEDEQDWSLAFVIVLDPIVAELFLVNPYQRILGQRDLMHFRILWDRT</sequence>
<dbReference type="Pfam" id="PF10336">
    <property type="entry name" value="DUF2420"/>
    <property type="match status" value="1"/>
</dbReference>
<reference evidence="2" key="2">
    <citation type="submission" date="2020-02" db="EMBL/GenBank/DDBJ databases">
        <title>Identification and distribution of gene clusters putatively required for synthesis of sphingolipid metabolism inhibitors in phylogenetically diverse species of the filamentous fungus Fusarium.</title>
        <authorList>
            <person name="Kim H.-S."/>
            <person name="Busman M."/>
            <person name="Brown D.W."/>
            <person name="Divon H."/>
            <person name="Uhlig S."/>
            <person name="Proctor R.H."/>
        </authorList>
    </citation>
    <scope>NUCLEOTIDE SEQUENCE</scope>
    <source>
        <strain evidence="2">NRRL 25174</strain>
    </source>
</reference>
<dbReference type="EMBL" id="PVQB02000215">
    <property type="protein sequence ID" value="KAF4340929.1"/>
    <property type="molecule type" value="Genomic_DNA"/>
</dbReference>
<feature type="compositionally biased region" description="Basic and acidic residues" evidence="1">
    <location>
        <begin position="165"/>
        <end position="182"/>
    </location>
</feature>
<feature type="compositionally biased region" description="Low complexity" evidence="1">
    <location>
        <begin position="725"/>
        <end position="736"/>
    </location>
</feature>
<feature type="region of interest" description="Disordered" evidence="1">
    <location>
        <begin position="144"/>
        <end position="276"/>
    </location>
</feature>
<evidence type="ECO:0000313" key="3">
    <source>
        <dbReference type="Proteomes" id="UP000730481"/>
    </source>
</evidence>
<dbReference type="InterPro" id="IPR018822">
    <property type="entry name" value="UPF0646"/>
</dbReference>
<gene>
    <name evidence="2" type="ORF">FBEOM_5143</name>
</gene>
<keyword evidence="3" id="KW-1185">Reference proteome</keyword>
<reference evidence="2" key="1">
    <citation type="journal article" date="2017" name="Mycologia">
        <title>Fusarium algeriense, sp. nov., a novel toxigenic crown rot pathogen of durum wheat from Algeria is nested in the Fusarium burgessii species complex.</title>
        <authorList>
            <person name="Laraba I."/>
            <person name="Keddad A."/>
            <person name="Boureghda H."/>
            <person name="Abdallah N."/>
            <person name="Vaughan M.M."/>
            <person name="Proctor R.H."/>
            <person name="Busman M."/>
            <person name="O'Donnell K."/>
        </authorList>
    </citation>
    <scope>NUCLEOTIDE SEQUENCE</scope>
    <source>
        <strain evidence="2">NRRL 25174</strain>
    </source>
</reference>
<protein>
    <submittedName>
        <fullName evidence="2">Uncharacterized protein</fullName>
    </submittedName>
</protein>
<evidence type="ECO:0000313" key="2">
    <source>
        <dbReference type="EMBL" id="KAF4340929.1"/>
    </source>
</evidence>
<feature type="region of interest" description="Disordered" evidence="1">
    <location>
        <begin position="505"/>
        <end position="551"/>
    </location>
</feature>
<dbReference type="Proteomes" id="UP000730481">
    <property type="component" value="Unassembled WGS sequence"/>
</dbReference>
<name>A0A9P5ALS1_9HYPO</name>
<feature type="region of interest" description="Disordered" evidence="1">
    <location>
        <begin position="705"/>
        <end position="805"/>
    </location>
</feature>
<feature type="compositionally biased region" description="Basic and acidic residues" evidence="1">
    <location>
        <begin position="239"/>
        <end position="268"/>
    </location>
</feature>